<organism evidence="2 3">
    <name type="scientific">Portunus trituberculatus</name>
    <name type="common">Swimming crab</name>
    <name type="synonym">Neptunus trituberculatus</name>
    <dbReference type="NCBI Taxonomy" id="210409"/>
    <lineage>
        <taxon>Eukaryota</taxon>
        <taxon>Metazoa</taxon>
        <taxon>Ecdysozoa</taxon>
        <taxon>Arthropoda</taxon>
        <taxon>Crustacea</taxon>
        <taxon>Multicrustacea</taxon>
        <taxon>Malacostraca</taxon>
        <taxon>Eumalacostraca</taxon>
        <taxon>Eucarida</taxon>
        <taxon>Decapoda</taxon>
        <taxon>Pleocyemata</taxon>
        <taxon>Brachyura</taxon>
        <taxon>Eubrachyura</taxon>
        <taxon>Portunoidea</taxon>
        <taxon>Portunidae</taxon>
        <taxon>Portuninae</taxon>
        <taxon>Portunus</taxon>
    </lineage>
</organism>
<proteinExistence type="predicted"/>
<evidence type="ECO:0000313" key="2">
    <source>
        <dbReference type="EMBL" id="MPC40389.1"/>
    </source>
</evidence>
<dbReference type="Proteomes" id="UP000324222">
    <property type="component" value="Unassembled WGS sequence"/>
</dbReference>
<dbReference type="AlphaFoldDB" id="A0A5B7F527"/>
<gene>
    <name evidence="2" type="ORF">E2C01_033946</name>
</gene>
<name>A0A5B7F527_PORTR</name>
<feature type="region of interest" description="Disordered" evidence="1">
    <location>
        <begin position="164"/>
        <end position="202"/>
    </location>
</feature>
<sequence>MTLLTERRPCEVIFEDCKQFHALPRRSPSATLRDGPLIRAFSVPAASLHNRAYRGVLQLLPESKSREHAAVPTRPRPPVTTATLLHAGRRERHLRRRNHHHHHDLPSSHGPQTYEKLEVSRCLSREETPVTRGGCRVPLLLRCYLIPAKHADLTLPFPLPPERCRGSARPDKCEEVGCQRAARRRHSPAEGRLAAPPPPVHR</sequence>
<reference evidence="2 3" key="1">
    <citation type="submission" date="2019-05" db="EMBL/GenBank/DDBJ databases">
        <title>Another draft genome of Portunus trituberculatus and its Hox gene families provides insights of decapod evolution.</title>
        <authorList>
            <person name="Jeong J.-H."/>
            <person name="Song I."/>
            <person name="Kim S."/>
            <person name="Choi T."/>
            <person name="Kim D."/>
            <person name="Ryu S."/>
            <person name="Kim W."/>
        </authorList>
    </citation>
    <scope>NUCLEOTIDE SEQUENCE [LARGE SCALE GENOMIC DNA]</scope>
    <source>
        <tissue evidence="2">Muscle</tissue>
    </source>
</reference>
<evidence type="ECO:0000313" key="3">
    <source>
        <dbReference type="Proteomes" id="UP000324222"/>
    </source>
</evidence>
<accession>A0A5B7F527</accession>
<protein>
    <submittedName>
        <fullName evidence="2">Uncharacterized protein</fullName>
    </submittedName>
</protein>
<dbReference type="EMBL" id="VSRR010004674">
    <property type="protein sequence ID" value="MPC40389.1"/>
    <property type="molecule type" value="Genomic_DNA"/>
</dbReference>
<feature type="compositionally biased region" description="Basic and acidic residues" evidence="1">
    <location>
        <begin position="164"/>
        <end position="177"/>
    </location>
</feature>
<comment type="caution">
    <text evidence="2">The sequence shown here is derived from an EMBL/GenBank/DDBJ whole genome shotgun (WGS) entry which is preliminary data.</text>
</comment>
<keyword evidence="3" id="KW-1185">Reference proteome</keyword>
<evidence type="ECO:0000256" key="1">
    <source>
        <dbReference type="SAM" id="MobiDB-lite"/>
    </source>
</evidence>